<dbReference type="AlphaFoldDB" id="A0A1N7Q593"/>
<sequence length="137" mass="15458">MKKIVLLIGLFSSAAFFAQKSENYLQVGYHSICCGTPSAKPVMDFINQFQKKNKIKNFEVYKQSGLGREGEFNIYIGTDTFSRTQKTRFVEGLKAAINTQNQMKKPNRDGNVSFDETTTVKKSDLSNARNLTLINSK</sequence>
<dbReference type="STRING" id="373672.SAMN05421785_10950"/>
<evidence type="ECO:0000256" key="1">
    <source>
        <dbReference type="SAM" id="SignalP"/>
    </source>
</evidence>
<keyword evidence="1" id="KW-0732">Signal</keyword>
<reference evidence="2 3" key="1">
    <citation type="submission" date="2017-01" db="EMBL/GenBank/DDBJ databases">
        <authorList>
            <person name="Mah S.A."/>
            <person name="Swanson W.J."/>
            <person name="Moy G.W."/>
            <person name="Vacquier V.D."/>
        </authorList>
    </citation>
    <scope>NUCLEOTIDE SEQUENCE [LARGE SCALE GENOMIC DNA]</scope>
    <source>
        <strain evidence="2 3">DSM 18014</strain>
    </source>
</reference>
<dbReference type="Proteomes" id="UP000185781">
    <property type="component" value="Unassembled WGS sequence"/>
</dbReference>
<evidence type="ECO:0000313" key="3">
    <source>
        <dbReference type="Proteomes" id="UP000185781"/>
    </source>
</evidence>
<accession>A0A1N7Q593</accession>
<feature type="signal peptide" evidence="1">
    <location>
        <begin position="1"/>
        <end position="17"/>
    </location>
</feature>
<evidence type="ECO:0000313" key="2">
    <source>
        <dbReference type="EMBL" id="SIT18028.1"/>
    </source>
</evidence>
<feature type="chain" id="PRO_5012026436" evidence="1">
    <location>
        <begin position="18"/>
        <end position="137"/>
    </location>
</feature>
<proteinExistence type="predicted"/>
<protein>
    <submittedName>
        <fullName evidence="2">Uncharacterized protein</fullName>
    </submittedName>
</protein>
<gene>
    <name evidence="2" type="ORF">SAMN05421785_10950</name>
</gene>
<dbReference type="RefSeq" id="WP_076394506.1">
    <property type="nucleotide sequence ID" value="NZ_FTOV01000009.1"/>
</dbReference>
<organism evidence="2 3">
    <name type="scientific">Chryseobacterium gambrini</name>
    <dbReference type="NCBI Taxonomy" id="373672"/>
    <lineage>
        <taxon>Bacteria</taxon>
        <taxon>Pseudomonadati</taxon>
        <taxon>Bacteroidota</taxon>
        <taxon>Flavobacteriia</taxon>
        <taxon>Flavobacteriales</taxon>
        <taxon>Weeksellaceae</taxon>
        <taxon>Chryseobacterium group</taxon>
        <taxon>Chryseobacterium</taxon>
    </lineage>
</organism>
<name>A0A1N7Q593_9FLAO</name>
<dbReference type="OrthoDB" id="1270881at2"/>
<dbReference type="EMBL" id="FTOV01000009">
    <property type="protein sequence ID" value="SIT18028.1"/>
    <property type="molecule type" value="Genomic_DNA"/>
</dbReference>